<organism evidence="1 2">
    <name type="scientific">Dioscorea alata</name>
    <name type="common">Purple yam</name>
    <dbReference type="NCBI Taxonomy" id="55571"/>
    <lineage>
        <taxon>Eukaryota</taxon>
        <taxon>Viridiplantae</taxon>
        <taxon>Streptophyta</taxon>
        <taxon>Embryophyta</taxon>
        <taxon>Tracheophyta</taxon>
        <taxon>Spermatophyta</taxon>
        <taxon>Magnoliopsida</taxon>
        <taxon>Liliopsida</taxon>
        <taxon>Dioscoreales</taxon>
        <taxon>Dioscoreaceae</taxon>
        <taxon>Dioscorea</taxon>
    </lineage>
</organism>
<name>A0ACB7VYT6_DIOAL</name>
<evidence type="ECO:0000313" key="2">
    <source>
        <dbReference type="Proteomes" id="UP000827976"/>
    </source>
</evidence>
<keyword evidence="2" id="KW-1185">Reference proteome</keyword>
<gene>
    <name evidence="1" type="ORF">IHE45_05G003100</name>
</gene>
<proteinExistence type="predicted"/>
<sequence>MARRLGRAYKPPPQMDFDLDYSDPRPPFARPGVRRACAGVRHPPPRHAPECYEFAGYPPGGNVRWNENFVHESPSTWDQGRGRAAPPPRRPRCTPAYQVDNDDDSSSSSSSSDDEPEFRDMDIVIDGNRIMNAKGAKIVTGVRVKRDLRVRISNNKIGS</sequence>
<accession>A0ACB7VYT6</accession>
<dbReference type="Proteomes" id="UP000827976">
    <property type="component" value="Chromosome 5"/>
</dbReference>
<evidence type="ECO:0000313" key="1">
    <source>
        <dbReference type="EMBL" id="KAH7680597.1"/>
    </source>
</evidence>
<reference evidence="2" key="1">
    <citation type="journal article" date="2022" name="Nat. Commun.">
        <title>Chromosome evolution and the genetic basis of agronomically important traits in greater yam.</title>
        <authorList>
            <person name="Bredeson J.V."/>
            <person name="Lyons J.B."/>
            <person name="Oniyinde I.O."/>
            <person name="Okereke N.R."/>
            <person name="Kolade O."/>
            <person name="Nnabue I."/>
            <person name="Nwadili C.O."/>
            <person name="Hribova E."/>
            <person name="Parker M."/>
            <person name="Nwogha J."/>
            <person name="Shu S."/>
            <person name="Carlson J."/>
            <person name="Kariba R."/>
            <person name="Muthemba S."/>
            <person name="Knop K."/>
            <person name="Barton G.J."/>
            <person name="Sherwood A.V."/>
            <person name="Lopez-Montes A."/>
            <person name="Asiedu R."/>
            <person name="Jamnadass R."/>
            <person name="Muchugi A."/>
            <person name="Goodstein D."/>
            <person name="Egesi C.N."/>
            <person name="Featherston J."/>
            <person name="Asfaw A."/>
            <person name="Simpson G.G."/>
            <person name="Dolezel J."/>
            <person name="Hendre P.S."/>
            <person name="Van Deynze A."/>
            <person name="Kumar P.L."/>
            <person name="Obidiegwu J.E."/>
            <person name="Bhattacharjee R."/>
            <person name="Rokhsar D.S."/>
        </authorList>
    </citation>
    <scope>NUCLEOTIDE SEQUENCE [LARGE SCALE GENOMIC DNA]</scope>
    <source>
        <strain evidence="2">cv. TDa95/00328</strain>
    </source>
</reference>
<dbReference type="EMBL" id="CM037015">
    <property type="protein sequence ID" value="KAH7680597.1"/>
    <property type="molecule type" value="Genomic_DNA"/>
</dbReference>
<comment type="caution">
    <text evidence="1">The sequence shown here is derived from an EMBL/GenBank/DDBJ whole genome shotgun (WGS) entry which is preliminary data.</text>
</comment>
<protein>
    <submittedName>
        <fullName evidence="1">Uncharacterized protein</fullName>
    </submittedName>
</protein>